<dbReference type="CDD" id="cd07487">
    <property type="entry name" value="Peptidases_S8_1"/>
    <property type="match status" value="1"/>
</dbReference>
<keyword evidence="2 6" id="KW-0645">Protease</keyword>
<dbReference type="Gene3D" id="3.40.50.200">
    <property type="entry name" value="Peptidase S8/S53 domain"/>
    <property type="match status" value="1"/>
</dbReference>
<feature type="chain" id="PRO_5038706572" evidence="8">
    <location>
        <begin position="28"/>
        <end position="1097"/>
    </location>
</feature>
<dbReference type="PANTHER" id="PTHR43399">
    <property type="entry name" value="SUBTILISIN-RELATED"/>
    <property type="match status" value="1"/>
</dbReference>
<dbReference type="InterPro" id="IPR015500">
    <property type="entry name" value="Peptidase_S8_subtilisin-rel"/>
</dbReference>
<dbReference type="PROSITE" id="PS51892">
    <property type="entry name" value="SUBTILASE"/>
    <property type="match status" value="1"/>
</dbReference>
<feature type="signal peptide" evidence="8">
    <location>
        <begin position="1"/>
        <end position="27"/>
    </location>
</feature>
<dbReference type="InterPro" id="IPR023828">
    <property type="entry name" value="Peptidase_S8_Ser-AS"/>
</dbReference>
<dbReference type="InterPro" id="IPR000209">
    <property type="entry name" value="Peptidase_S8/S53_dom"/>
</dbReference>
<dbReference type="Proteomes" id="UP000192591">
    <property type="component" value="Unassembled WGS sequence"/>
</dbReference>
<keyword evidence="8" id="KW-0732">Signal</keyword>
<dbReference type="PROSITE" id="PS51318">
    <property type="entry name" value="TAT"/>
    <property type="match status" value="1"/>
</dbReference>
<dbReference type="SUPFAM" id="SSF52743">
    <property type="entry name" value="Subtilisin-like"/>
    <property type="match status" value="1"/>
</dbReference>
<evidence type="ECO:0000313" key="11">
    <source>
        <dbReference type="Proteomes" id="UP000192591"/>
    </source>
</evidence>
<evidence type="ECO:0000256" key="7">
    <source>
        <dbReference type="RuleBase" id="RU003355"/>
    </source>
</evidence>
<dbReference type="PROSITE" id="PS00138">
    <property type="entry name" value="SUBTILASE_SER"/>
    <property type="match status" value="1"/>
</dbReference>
<sequence length="1097" mass="115650">MRGRRPTLGLVAALATTLAAAPPVAVADADPRARQADFRTSGGPTVTLVTGDRVRLTGSGADARARVEPGAGRENIGFRTVRRSGDVHVVPHDAAPAVAAGTLDRRLFNVSKLIEVGYHDGAREDVPVMVSYEDSTEQEHSRTRVLSDGAAERTGTLAAVDGEALSAAKSSATRFWDGVRPMLRPGQGIEHLWLDAPVHATSDETVPRIGAPEAWENGYTGEGVTVAVLDSGIDADHPDLADAVAESRDFTGEGTVDDEHGHGTHVAGTIAGDGTASDGRYRGVAPDADLAVGRVLNASASGQESWILAGMDWAAERASVVNMSLGATWADDGSGPLAQAVDRLTEETGSLFVVSAGNTGDSTIGDPASADAALTVGAVDNDDRLADFSSRGPRLGDNAVKPEITAPGVDVVAARASGSEVGDPVGDHYQDMSGTSMAAPHVTGAAALVAQARGDADAGELKSALTNSATPGPNATVYEQGAGRVDVARAVRQQVSAQPAVLNLGIQEWPHHDDTPVERALTYTNDGAEPVTLSLETTLHGPEGAPVDGVLSLADDELTVPAGGQAETTVTVDTGVDAPNGLYSGAVLATGGDGTHLRTVLGVTRERESYDVDVTVIGLDGEPVEDAHVRLVSLTEPRDHELSAEDGGYHVRARKGTYYLESLRMAQDATGTPTTGIAVEPRVVVDQRRDIVFDLREGYHPTVELTDRPEARVGDAFLSFGAVAPWGSFGWQVARRDLDDVTVLGSRSEHESFEFAVETSHARPDGDGTFVDSPYLYRLRHAHQGSLPDAMGHRVADDELARVRGSHADSGLAPWGQRDIVAARFPFELAEYYTPGVPWASSLMVVEEPVRDDAPPMLVGEQTAAARAFEPGESVEQRWNTAVQGPAFPPSATPWAYQADYGVGFHLPLYSDGGGHAGMSVTDEALTRLYREGELVGETAWTGGGFEVPNEPASYRLSVHADRGERALLSREIDAEWTFRGGTAGPGQQVALPLLAVHFDTGFGVGDAPEAGEKVRLPFTVQRNGSTAEPELESLRFQVSFDGGHTWRPVPYNAFRDGREIAVTAPEDAKDVSLRVEAKDTDGNGLKQTIVGAYPLR</sequence>
<dbReference type="InterPro" id="IPR006311">
    <property type="entry name" value="TAT_signal"/>
</dbReference>
<evidence type="ECO:0000256" key="6">
    <source>
        <dbReference type="PROSITE-ProRule" id="PRU01240"/>
    </source>
</evidence>
<feature type="active site" description="Charge relay system" evidence="5 6">
    <location>
        <position position="230"/>
    </location>
</feature>
<dbReference type="InterPro" id="IPR036852">
    <property type="entry name" value="Peptidase_S8/S53_dom_sf"/>
</dbReference>
<dbReference type="PROSITE" id="PS00137">
    <property type="entry name" value="SUBTILASE_HIS"/>
    <property type="match status" value="1"/>
</dbReference>
<dbReference type="GO" id="GO:0006508">
    <property type="term" value="P:proteolysis"/>
    <property type="evidence" value="ECO:0007669"/>
    <property type="project" value="UniProtKB-KW"/>
</dbReference>
<evidence type="ECO:0000256" key="5">
    <source>
        <dbReference type="PIRSR" id="PIRSR615500-1"/>
    </source>
</evidence>
<feature type="domain" description="Peptidase S8/S53" evidence="9">
    <location>
        <begin position="221"/>
        <end position="483"/>
    </location>
</feature>
<evidence type="ECO:0000256" key="8">
    <source>
        <dbReference type="SAM" id="SignalP"/>
    </source>
</evidence>
<keyword evidence="4 6" id="KW-0720">Serine protease</keyword>
<dbReference type="Pfam" id="PF00082">
    <property type="entry name" value="Peptidase_S8"/>
    <property type="match status" value="1"/>
</dbReference>
<accession>A0A1V9A2M6</accession>
<evidence type="ECO:0000256" key="3">
    <source>
        <dbReference type="ARBA" id="ARBA00022801"/>
    </source>
</evidence>
<reference evidence="10 11" key="1">
    <citation type="submission" date="2017-02" db="EMBL/GenBank/DDBJ databases">
        <title>Draft genome of Saccharomonospora sp. 154.</title>
        <authorList>
            <person name="Alonso-Carmona G.S."/>
            <person name="De La Haba R."/>
            <person name="Vera-Gargallo B."/>
            <person name="Sandoval-Trujillo A.H."/>
            <person name="Ramirez-Duran N."/>
            <person name="Ventosa A."/>
        </authorList>
    </citation>
    <scope>NUCLEOTIDE SEQUENCE [LARGE SCALE GENOMIC DNA]</scope>
    <source>
        <strain evidence="10 11">LRS4.154</strain>
    </source>
</reference>
<dbReference type="STRING" id="1962155.B1813_17105"/>
<dbReference type="InterPro" id="IPR023827">
    <property type="entry name" value="Peptidase_S8_Asp-AS"/>
</dbReference>
<dbReference type="InterPro" id="IPR051048">
    <property type="entry name" value="Peptidase_S8/S53_subtilisin"/>
</dbReference>
<name>A0A1V9A2M6_SACPI</name>
<dbReference type="AlphaFoldDB" id="A0A1V9A2M6"/>
<dbReference type="GO" id="GO:0004252">
    <property type="term" value="F:serine-type endopeptidase activity"/>
    <property type="evidence" value="ECO:0007669"/>
    <property type="project" value="UniProtKB-UniRule"/>
</dbReference>
<dbReference type="EMBL" id="MWIH01000006">
    <property type="protein sequence ID" value="OQO91194.1"/>
    <property type="molecule type" value="Genomic_DNA"/>
</dbReference>
<dbReference type="RefSeq" id="WP_252365277.1">
    <property type="nucleotide sequence ID" value="NZ_MWIH01000006.1"/>
</dbReference>
<proteinExistence type="inferred from homology"/>
<keyword evidence="3 6" id="KW-0378">Hydrolase</keyword>
<dbReference type="PRINTS" id="PR00723">
    <property type="entry name" value="SUBTILISIN"/>
</dbReference>
<comment type="caution">
    <text evidence="10">The sequence shown here is derived from an EMBL/GenBank/DDBJ whole genome shotgun (WGS) entry which is preliminary data.</text>
</comment>
<feature type="active site" description="Charge relay system" evidence="5 6">
    <location>
        <position position="436"/>
    </location>
</feature>
<dbReference type="PROSITE" id="PS00136">
    <property type="entry name" value="SUBTILASE_ASP"/>
    <property type="match status" value="1"/>
</dbReference>
<dbReference type="PANTHER" id="PTHR43399:SF4">
    <property type="entry name" value="CELL WALL-ASSOCIATED PROTEASE"/>
    <property type="match status" value="1"/>
</dbReference>
<evidence type="ECO:0000256" key="4">
    <source>
        <dbReference type="ARBA" id="ARBA00022825"/>
    </source>
</evidence>
<comment type="similarity">
    <text evidence="1 6 7">Belongs to the peptidase S8 family.</text>
</comment>
<organism evidence="10 11">
    <name type="scientific">Saccharomonospora piscinae</name>
    <dbReference type="NCBI Taxonomy" id="687388"/>
    <lineage>
        <taxon>Bacteria</taxon>
        <taxon>Bacillati</taxon>
        <taxon>Actinomycetota</taxon>
        <taxon>Actinomycetes</taxon>
        <taxon>Pseudonocardiales</taxon>
        <taxon>Pseudonocardiaceae</taxon>
        <taxon>Saccharomonospora</taxon>
    </lineage>
</organism>
<evidence type="ECO:0000259" key="9">
    <source>
        <dbReference type="Pfam" id="PF00082"/>
    </source>
</evidence>
<gene>
    <name evidence="10" type="ORF">B1813_17105</name>
</gene>
<feature type="active site" description="Charge relay system" evidence="5 6">
    <location>
        <position position="262"/>
    </location>
</feature>
<protein>
    <submittedName>
        <fullName evidence="10">Serine protease</fullName>
    </submittedName>
</protein>
<evidence type="ECO:0000256" key="1">
    <source>
        <dbReference type="ARBA" id="ARBA00011073"/>
    </source>
</evidence>
<dbReference type="InterPro" id="IPR022398">
    <property type="entry name" value="Peptidase_S8_His-AS"/>
</dbReference>
<keyword evidence="11" id="KW-1185">Reference proteome</keyword>
<evidence type="ECO:0000313" key="10">
    <source>
        <dbReference type="EMBL" id="OQO91194.1"/>
    </source>
</evidence>
<evidence type="ECO:0000256" key="2">
    <source>
        <dbReference type="ARBA" id="ARBA00022670"/>
    </source>
</evidence>